<evidence type="ECO:0000313" key="3">
    <source>
        <dbReference type="EMBL" id="RUR01527.1"/>
    </source>
</evidence>
<dbReference type="Pfam" id="PF08279">
    <property type="entry name" value="HTH_11"/>
    <property type="match status" value="1"/>
</dbReference>
<gene>
    <name evidence="3" type="ORF">ELQ94_08525</name>
</gene>
<proteinExistence type="predicted"/>
<dbReference type="Gene3D" id="1.10.10.10">
    <property type="entry name" value="Winged helix-like DNA-binding domain superfamily/Winged helix DNA-binding domain"/>
    <property type="match status" value="1"/>
</dbReference>
<name>A0A433JTX0_9MICO</name>
<organism evidence="3 4">
    <name type="scientific">Labedella endophytica</name>
    <dbReference type="NCBI Taxonomy" id="1523160"/>
    <lineage>
        <taxon>Bacteria</taxon>
        <taxon>Bacillati</taxon>
        <taxon>Actinomycetota</taxon>
        <taxon>Actinomycetes</taxon>
        <taxon>Micrococcales</taxon>
        <taxon>Microbacteriaceae</taxon>
        <taxon>Labedella</taxon>
    </lineage>
</organism>
<dbReference type="PANTHER" id="PTHR34580">
    <property type="match status" value="1"/>
</dbReference>
<dbReference type="Proteomes" id="UP000274909">
    <property type="component" value="Unassembled WGS sequence"/>
</dbReference>
<dbReference type="Pfam" id="PF13280">
    <property type="entry name" value="WYL"/>
    <property type="match status" value="1"/>
</dbReference>
<dbReference type="PROSITE" id="PS52050">
    <property type="entry name" value="WYL"/>
    <property type="match status" value="1"/>
</dbReference>
<feature type="domain" description="WYL" evidence="2">
    <location>
        <begin position="140"/>
        <end position="203"/>
    </location>
</feature>
<evidence type="ECO:0000259" key="2">
    <source>
        <dbReference type="Pfam" id="PF13280"/>
    </source>
</evidence>
<evidence type="ECO:0000313" key="4">
    <source>
        <dbReference type="Proteomes" id="UP000274909"/>
    </source>
</evidence>
<dbReference type="EMBL" id="RZGZ01000002">
    <property type="protein sequence ID" value="RUR01527.1"/>
    <property type="molecule type" value="Genomic_DNA"/>
</dbReference>
<dbReference type="SUPFAM" id="SSF46785">
    <property type="entry name" value="Winged helix' DNA-binding domain"/>
    <property type="match status" value="1"/>
</dbReference>
<reference evidence="3 4" key="1">
    <citation type="submission" date="2018-12" db="EMBL/GenBank/DDBJ databases">
        <authorList>
            <person name="Li F."/>
        </authorList>
    </citation>
    <scope>NUCLEOTIDE SEQUENCE [LARGE SCALE GENOMIC DNA]</scope>
    <source>
        <strain evidence="3 4">EGI 6500705</strain>
    </source>
</reference>
<dbReference type="InterPro" id="IPR051534">
    <property type="entry name" value="CBASS_pafABC_assoc_protein"/>
</dbReference>
<keyword evidence="4" id="KW-1185">Reference proteome</keyword>
<dbReference type="InterPro" id="IPR026881">
    <property type="entry name" value="WYL_dom"/>
</dbReference>
<dbReference type="PANTHER" id="PTHR34580:SF1">
    <property type="entry name" value="PROTEIN PAFC"/>
    <property type="match status" value="1"/>
</dbReference>
<dbReference type="InterPro" id="IPR036390">
    <property type="entry name" value="WH_DNA-bd_sf"/>
</dbReference>
<accession>A0A433JTX0</accession>
<dbReference type="AlphaFoldDB" id="A0A433JTX0"/>
<dbReference type="InterPro" id="IPR013196">
    <property type="entry name" value="HTH_11"/>
</dbReference>
<sequence length="235" mass="26033">MTRTDRLYALVEELRAVSPRPRSARWLAERFEVSSRTIERDISALQQGGVPIWAEPGRTGGYCLDAARTLAPLGFTVDEALAVMIALGTLATSPFRDSATSALRKVLAVMEDRSLQQTAELATRIHLLSDDRSNEAPPSVAYALRTGHVLRLSYIDRDGEATMRDVEPMGFVGKGNDWYLIAWCRLRDGLRAFRGDRMVQAEILGERAPRRPLRAEDLGIVEGRLRAVGLGDDPT</sequence>
<protein>
    <submittedName>
        <fullName evidence="3">YafY family transcriptional regulator</fullName>
    </submittedName>
</protein>
<dbReference type="InterPro" id="IPR036388">
    <property type="entry name" value="WH-like_DNA-bd_sf"/>
</dbReference>
<dbReference type="RefSeq" id="WP_127049147.1">
    <property type="nucleotide sequence ID" value="NZ_RZGZ01000002.1"/>
</dbReference>
<dbReference type="OrthoDB" id="3171994at2"/>
<feature type="domain" description="Helix-turn-helix type 11" evidence="1">
    <location>
        <begin position="6"/>
        <end position="62"/>
    </location>
</feature>
<comment type="caution">
    <text evidence="3">The sequence shown here is derived from an EMBL/GenBank/DDBJ whole genome shotgun (WGS) entry which is preliminary data.</text>
</comment>
<evidence type="ECO:0000259" key="1">
    <source>
        <dbReference type="Pfam" id="PF08279"/>
    </source>
</evidence>